<keyword evidence="3" id="KW-0812">Transmembrane</keyword>
<evidence type="ECO:0000256" key="3">
    <source>
        <dbReference type="SAM" id="Phobius"/>
    </source>
</evidence>
<evidence type="ECO:0000313" key="4">
    <source>
        <dbReference type="EMBL" id="QMW03256.1"/>
    </source>
</evidence>
<keyword evidence="3" id="KW-0472">Membrane</keyword>
<gene>
    <name evidence="4" type="ORF">H3H32_36230</name>
</gene>
<keyword evidence="3" id="KW-1133">Transmembrane helix</keyword>
<keyword evidence="1" id="KW-0175">Coiled coil</keyword>
<protein>
    <submittedName>
        <fullName evidence="4">Uncharacterized protein</fullName>
    </submittedName>
</protein>
<accession>A0A7G5GWL4</accession>
<dbReference type="KEGG" id="sfol:H3H32_36230"/>
<keyword evidence="5" id="KW-1185">Reference proteome</keyword>
<feature type="coiled-coil region" evidence="1">
    <location>
        <begin position="40"/>
        <end position="74"/>
    </location>
</feature>
<organism evidence="4 5">
    <name type="scientific">Spirosoma foliorum</name>
    <dbReference type="NCBI Taxonomy" id="2710596"/>
    <lineage>
        <taxon>Bacteria</taxon>
        <taxon>Pseudomonadati</taxon>
        <taxon>Bacteroidota</taxon>
        <taxon>Cytophagia</taxon>
        <taxon>Cytophagales</taxon>
        <taxon>Cytophagaceae</taxon>
        <taxon>Spirosoma</taxon>
    </lineage>
</organism>
<dbReference type="EMBL" id="CP059732">
    <property type="protein sequence ID" value="QMW03256.1"/>
    <property type="molecule type" value="Genomic_DNA"/>
</dbReference>
<evidence type="ECO:0000313" key="5">
    <source>
        <dbReference type="Proteomes" id="UP000515369"/>
    </source>
</evidence>
<name>A0A7G5GWL4_9BACT</name>
<dbReference type="AlphaFoldDB" id="A0A7G5GWL4"/>
<sequence>MDNNVNGKTNFRKPASWVVVWGLIWLLVAYNLYFDNRLSNSNYRAQYEAESQRADSLYNEKVRLEQRLRQIEKSSVRKLSTSQSDKGDNLVRAQEL</sequence>
<proteinExistence type="predicted"/>
<dbReference type="Proteomes" id="UP000515369">
    <property type="component" value="Chromosome"/>
</dbReference>
<feature type="region of interest" description="Disordered" evidence="2">
    <location>
        <begin position="75"/>
        <end position="96"/>
    </location>
</feature>
<evidence type="ECO:0000256" key="1">
    <source>
        <dbReference type="SAM" id="Coils"/>
    </source>
</evidence>
<feature type="compositionally biased region" description="Basic and acidic residues" evidence="2">
    <location>
        <begin position="85"/>
        <end position="96"/>
    </location>
</feature>
<dbReference type="RefSeq" id="WP_182460542.1">
    <property type="nucleotide sequence ID" value="NZ_CP059732.1"/>
</dbReference>
<evidence type="ECO:0000256" key="2">
    <source>
        <dbReference type="SAM" id="MobiDB-lite"/>
    </source>
</evidence>
<reference evidence="4 5" key="1">
    <citation type="submission" date="2020-07" db="EMBL/GenBank/DDBJ databases">
        <title>Spirosoma foliorum sp. nov., isolated from the leaves on the Nejang mountain Korea, Republic of.</title>
        <authorList>
            <person name="Ho H."/>
            <person name="Lee Y.-J."/>
            <person name="Nurcahyanto D.-A."/>
            <person name="Kim S.-G."/>
        </authorList>
    </citation>
    <scope>NUCLEOTIDE SEQUENCE [LARGE SCALE GENOMIC DNA]</scope>
    <source>
        <strain evidence="4 5">PL0136</strain>
    </source>
</reference>
<feature type="transmembrane region" description="Helical" evidence="3">
    <location>
        <begin position="15"/>
        <end position="34"/>
    </location>
</feature>